<evidence type="ECO:0000256" key="6">
    <source>
        <dbReference type="SAM" id="Phobius"/>
    </source>
</evidence>
<dbReference type="Proteomes" id="UP001180840">
    <property type="component" value="Unassembled WGS sequence"/>
</dbReference>
<evidence type="ECO:0000256" key="4">
    <source>
        <dbReference type="ARBA" id="ARBA00022989"/>
    </source>
</evidence>
<reference evidence="7" key="1">
    <citation type="submission" date="2023-07" db="EMBL/GenBank/DDBJ databases">
        <title>Sequencing the genomes of 1000 actinobacteria strains.</title>
        <authorList>
            <person name="Klenk H.-P."/>
        </authorList>
    </citation>
    <scope>NUCLEOTIDE SEQUENCE</scope>
    <source>
        <strain evidence="7">DSM 107476</strain>
    </source>
</reference>
<keyword evidence="5 6" id="KW-0472">Membrane</keyword>
<name>A0ABU1ZZT8_9CORY</name>
<keyword evidence="3 6" id="KW-0812">Transmembrane</keyword>
<evidence type="ECO:0000313" key="8">
    <source>
        <dbReference type="Proteomes" id="UP001180840"/>
    </source>
</evidence>
<dbReference type="PANTHER" id="PTHR39087:SF2">
    <property type="entry name" value="UPF0104 MEMBRANE PROTEIN MJ1595"/>
    <property type="match status" value="1"/>
</dbReference>
<dbReference type="Pfam" id="PF03706">
    <property type="entry name" value="LPG_synthase_TM"/>
    <property type="match status" value="1"/>
</dbReference>
<keyword evidence="4 6" id="KW-1133">Transmembrane helix</keyword>
<evidence type="ECO:0000256" key="5">
    <source>
        <dbReference type="ARBA" id="ARBA00023136"/>
    </source>
</evidence>
<accession>A0ABU1ZZT8</accession>
<feature type="transmembrane region" description="Helical" evidence="6">
    <location>
        <begin position="121"/>
        <end position="150"/>
    </location>
</feature>
<comment type="caution">
    <text evidence="7">The sequence shown here is derived from an EMBL/GenBank/DDBJ whole genome shotgun (WGS) entry which is preliminary data.</text>
</comment>
<feature type="transmembrane region" description="Helical" evidence="6">
    <location>
        <begin position="49"/>
        <end position="66"/>
    </location>
</feature>
<protein>
    <submittedName>
        <fullName evidence="7">Uncharacterized membrane protein YbhN (UPF0104 family)</fullName>
    </submittedName>
</protein>
<keyword evidence="8" id="KW-1185">Reference proteome</keyword>
<feature type="transmembrane region" description="Helical" evidence="6">
    <location>
        <begin position="156"/>
        <end position="177"/>
    </location>
</feature>
<keyword evidence="2" id="KW-1003">Cell membrane</keyword>
<comment type="subcellular location">
    <subcellularLocation>
        <location evidence="1">Cell membrane</location>
        <topology evidence="1">Multi-pass membrane protein</topology>
    </subcellularLocation>
</comment>
<dbReference type="PANTHER" id="PTHR39087">
    <property type="entry name" value="UPF0104 MEMBRANE PROTEIN MJ1595"/>
    <property type="match status" value="1"/>
</dbReference>
<dbReference type="RefSeq" id="WP_290196145.1">
    <property type="nucleotide sequence ID" value="NZ_CP047654.1"/>
</dbReference>
<organism evidence="7 8">
    <name type="scientific">Corynebacterium guangdongense</name>
    <dbReference type="NCBI Taxonomy" id="1783348"/>
    <lineage>
        <taxon>Bacteria</taxon>
        <taxon>Bacillati</taxon>
        <taxon>Actinomycetota</taxon>
        <taxon>Actinomycetes</taxon>
        <taxon>Mycobacteriales</taxon>
        <taxon>Corynebacteriaceae</taxon>
        <taxon>Corynebacterium</taxon>
    </lineage>
</organism>
<evidence type="ECO:0000256" key="3">
    <source>
        <dbReference type="ARBA" id="ARBA00022692"/>
    </source>
</evidence>
<feature type="transmembrane region" description="Helical" evidence="6">
    <location>
        <begin position="315"/>
        <end position="336"/>
    </location>
</feature>
<evidence type="ECO:0000256" key="2">
    <source>
        <dbReference type="ARBA" id="ARBA00022475"/>
    </source>
</evidence>
<feature type="transmembrane region" description="Helical" evidence="6">
    <location>
        <begin position="289"/>
        <end position="309"/>
    </location>
</feature>
<gene>
    <name evidence="7" type="ORF">J2S39_002118</name>
</gene>
<evidence type="ECO:0000256" key="1">
    <source>
        <dbReference type="ARBA" id="ARBA00004651"/>
    </source>
</evidence>
<evidence type="ECO:0000313" key="7">
    <source>
        <dbReference type="EMBL" id="MDR7330442.1"/>
    </source>
</evidence>
<dbReference type="InterPro" id="IPR022791">
    <property type="entry name" value="L-PG_synthase/AglD"/>
</dbReference>
<sequence>MAQVRSLFANRWFTWLAGLGVLVVLLVLFREQLDFLGQALTELRDAQPPALALAVLSSLLSLLAMAEVMRRLLAAGHTDVSLGEANALTLASNAWSTSLPGGAAFSAVLTFQVQRRWGASVLLCGWFFVISSAISTMWLIVIAVAAVLFLGAEASVWSLAVSFAVMAVAGWLVYWILRNPQRLEAWTRTLLPRLNRLLRRAPDAGVATTVEQIRQLDTVDFPASAFAVTSLNSLLNRLFDATTLWLAVWAVTGALPGLEAGLNQTTVMGVALAYITAKLAGSAQVTPGGLGTVEAAIIAVLVATGMTVVNATSAAIVYRAISFLLVTVLGWVVYFLRYARDGFSGPRQLTARREGRNTTEVA</sequence>
<proteinExistence type="predicted"/>
<dbReference type="EMBL" id="JAVDXZ010000001">
    <property type="protein sequence ID" value="MDR7330442.1"/>
    <property type="molecule type" value="Genomic_DNA"/>
</dbReference>
<feature type="transmembrane region" description="Helical" evidence="6">
    <location>
        <begin position="12"/>
        <end position="29"/>
    </location>
</feature>